<dbReference type="Proteomes" id="UP001341840">
    <property type="component" value="Unassembled WGS sequence"/>
</dbReference>
<comment type="caution">
    <text evidence="2">The sequence shown here is derived from an EMBL/GenBank/DDBJ whole genome shotgun (WGS) entry which is preliminary data.</text>
</comment>
<feature type="region of interest" description="Disordered" evidence="1">
    <location>
        <begin position="26"/>
        <end position="48"/>
    </location>
</feature>
<proteinExistence type="predicted"/>
<protein>
    <submittedName>
        <fullName evidence="2">Uncharacterized protein</fullName>
    </submittedName>
</protein>
<reference evidence="2 3" key="1">
    <citation type="journal article" date="2023" name="Plants (Basel)">
        <title>Bridging the Gap: Combining Genomics and Transcriptomics Approaches to Understand Stylosanthes scabra, an Orphan Legume from the Brazilian Caatinga.</title>
        <authorList>
            <person name="Ferreira-Neto J.R.C."/>
            <person name="da Silva M.D."/>
            <person name="Binneck E."/>
            <person name="de Melo N.F."/>
            <person name="da Silva R.H."/>
            <person name="de Melo A.L.T.M."/>
            <person name="Pandolfi V."/>
            <person name="Bustamante F.O."/>
            <person name="Brasileiro-Vidal A.C."/>
            <person name="Benko-Iseppon A.M."/>
        </authorList>
    </citation>
    <scope>NUCLEOTIDE SEQUENCE [LARGE SCALE GENOMIC DNA]</scope>
    <source>
        <tissue evidence="2">Leaves</tissue>
    </source>
</reference>
<sequence>LGVNAFSSLKNGVNPASLLKTYDATSTTNAASAKPHNHPEGGIINGEQRCDVSRKVRELDIDSRESAPFHRYRLFFFFFAGNKNLRPHTPTTL</sequence>
<evidence type="ECO:0000256" key="1">
    <source>
        <dbReference type="SAM" id="MobiDB-lite"/>
    </source>
</evidence>
<keyword evidence="3" id="KW-1185">Reference proteome</keyword>
<evidence type="ECO:0000313" key="2">
    <source>
        <dbReference type="EMBL" id="MED6163531.1"/>
    </source>
</evidence>
<evidence type="ECO:0000313" key="3">
    <source>
        <dbReference type="Proteomes" id="UP001341840"/>
    </source>
</evidence>
<feature type="non-terminal residue" evidence="2">
    <location>
        <position position="1"/>
    </location>
</feature>
<accession>A0ABU6UQC3</accession>
<name>A0ABU6UQC3_9FABA</name>
<dbReference type="EMBL" id="JASCZI010122020">
    <property type="protein sequence ID" value="MED6163531.1"/>
    <property type="molecule type" value="Genomic_DNA"/>
</dbReference>
<organism evidence="2 3">
    <name type="scientific">Stylosanthes scabra</name>
    <dbReference type="NCBI Taxonomy" id="79078"/>
    <lineage>
        <taxon>Eukaryota</taxon>
        <taxon>Viridiplantae</taxon>
        <taxon>Streptophyta</taxon>
        <taxon>Embryophyta</taxon>
        <taxon>Tracheophyta</taxon>
        <taxon>Spermatophyta</taxon>
        <taxon>Magnoliopsida</taxon>
        <taxon>eudicotyledons</taxon>
        <taxon>Gunneridae</taxon>
        <taxon>Pentapetalae</taxon>
        <taxon>rosids</taxon>
        <taxon>fabids</taxon>
        <taxon>Fabales</taxon>
        <taxon>Fabaceae</taxon>
        <taxon>Papilionoideae</taxon>
        <taxon>50 kb inversion clade</taxon>
        <taxon>dalbergioids sensu lato</taxon>
        <taxon>Dalbergieae</taxon>
        <taxon>Pterocarpus clade</taxon>
        <taxon>Stylosanthes</taxon>
    </lineage>
</organism>
<gene>
    <name evidence="2" type="ORF">PIB30_080873</name>
</gene>